<feature type="non-terminal residue" evidence="1">
    <location>
        <position position="1"/>
    </location>
</feature>
<reference evidence="1" key="1">
    <citation type="submission" date="2018-05" db="EMBL/GenBank/DDBJ databases">
        <title>Draft genome of Mucuna pruriens seed.</title>
        <authorList>
            <person name="Nnadi N.E."/>
            <person name="Vos R."/>
            <person name="Hasami M.H."/>
            <person name="Devisetty U.K."/>
            <person name="Aguiy J.C."/>
        </authorList>
    </citation>
    <scope>NUCLEOTIDE SEQUENCE [LARGE SCALE GENOMIC DNA]</scope>
    <source>
        <strain evidence="1">JCA_2017</strain>
    </source>
</reference>
<name>A0A371GNI8_MUCPR</name>
<comment type="caution">
    <text evidence="1">The sequence shown here is derived from an EMBL/GenBank/DDBJ whole genome shotgun (WGS) entry which is preliminary data.</text>
</comment>
<organism evidence="1 2">
    <name type="scientific">Mucuna pruriens</name>
    <name type="common">Velvet bean</name>
    <name type="synonym">Dolichos pruriens</name>
    <dbReference type="NCBI Taxonomy" id="157652"/>
    <lineage>
        <taxon>Eukaryota</taxon>
        <taxon>Viridiplantae</taxon>
        <taxon>Streptophyta</taxon>
        <taxon>Embryophyta</taxon>
        <taxon>Tracheophyta</taxon>
        <taxon>Spermatophyta</taxon>
        <taxon>Magnoliopsida</taxon>
        <taxon>eudicotyledons</taxon>
        <taxon>Gunneridae</taxon>
        <taxon>Pentapetalae</taxon>
        <taxon>rosids</taxon>
        <taxon>fabids</taxon>
        <taxon>Fabales</taxon>
        <taxon>Fabaceae</taxon>
        <taxon>Papilionoideae</taxon>
        <taxon>50 kb inversion clade</taxon>
        <taxon>NPAAA clade</taxon>
        <taxon>indigoferoid/millettioid clade</taxon>
        <taxon>Phaseoleae</taxon>
        <taxon>Mucuna</taxon>
    </lineage>
</organism>
<gene>
    <name evidence="1" type="primary">GIP</name>
    <name evidence="1" type="ORF">CR513_25883</name>
</gene>
<evidence type="ECO:0000313" key="1">
    <source>
        <dbReference type="EMBL" id="RDX92050.1"/>
    </source>
</evidence>
<dbReference type="PANTHER" id="PTHR11439:SF483">
    <property type="entry name" value="PEPTIDE SYNTHASE GLIP-LIKE, PUTATIVE (AFU_ORTHOLOGUE AFUA_3G12920)-RELATED"/>
    <property type="match status" value="1"/>
</dbReference>
<dbReference type="EMBL" id="QJKJ01004963">
    <property type="protein sequence ID" value="RDX92050.1"/>
    <property type="molecule type" value="Genomic_DNA"/>
</dbReference>
<protein>
    <submittedName>
        <fullName evidence="1">Copia protein</fullName>
    </submittedName>
</protein>
<keyword evidence="2" id="KW-1185">Reference proteome</keyword>
<dbReference type="AlphaFoldDB" id="A0A371GNI8"/>
<proteinExistence type="predicted"/>
<dbReference type="PANTHER" id="PTHR11439">
    <property type="entry name" value="GAG-POL-RELATED RETROTRANSPOSON"/>
    <property type="match status" value="1"/>
</dbReference>
<dbReference type="Proteomes" id="UP000257109">
    <property type="component" value="Unassembled WGS sequence"/>
</dbReference>
<accession>A0A371GNI8</accession>
<sequence>MMNEFEMSDLGLLSYLLGIEFEMNQYGMQSNPTGTPTEVGFSLKKETNEEQANPTYYRRIVGCLRFMQEPRKSHLLATKRILRYVQGTIDFGILFPKGEAVVEPELEKNSKKVKLLVDNKSVTDLARHPTSHGRSKHIKTRFHFLREQVDNIFTKALKRERFKCLRDSFGIICVNATLNK</sequence>
<dbReference type="OrthoDB" id="1927598at2759"/>
<evidence type="ECO:0000313" key="2">
    <source>
        <dbReference type="Proteomes" id="UP000257109"/>
    </source>
</evidence>